<dbReference type="PANTHER" id="PTHR40730">
    <property type="entry name" value="TRANSCRIPTIONAL REGULATOR PROTEIN-LIKE PROTEIN"/>
    <property type="match status" value="1"/>
</dbReference>
<dbReference type="AlphaFoldDB" id="A0A7J2TJ95"/>
<organism evidence="1">
    <name type="scientific">Archaeoglobus fulgidus</name>
    <dbReference type="NCBI Taxonomy" id="2234"/>
    <lineage>
        <taxon>Archaea</taxon>
        <taxon>Methanobacteriati</taxon>
        <taxon>Methanobacteriota</taxon>
        <taxon>Archaeoglobi</taxon>
        <taxon>Archaeoglobales</taxon>
        <taxon>Archaeoglobaceae</taxon>
        <taxon>Archaeoglobus</taxon>
    </lineage>
</organism>
<sequence>MPRCVYVVKYVLPALRASLAKELSKKGFKIREIAEMLGLTQAAVSQYLSSKRGQKGLIIIERNERARELISELAEKIAKKGRVNEMEYLCMLCEVLDFEDDKLKIQKNG</sequence>
<proteinExistence type="predicted"/>
<dbReference type="EMBL" id="DSLA01000099">
    <property type="protein sequence ID" value="HEH35799.1"/>
    <property type="molecule type" value="Genomic_DNA"/>
</dbReference>
<dbReference type="PANTHER" id="PTHR40730:SF4">
    <property type="entry name" value="TRANSCRIPTIONAL REGULATOR"/>
    <property type="match status" value="1"/>
</dbReference>
<comment type="caution">
    <text evidence="1">The sequence shown here is derived from an EMBL/GenBank/DDBJ whole genome shotgun (WGS) entry which is preliminary data.</text>
</comment>
<dbReference type="Gene3D" id="1.10.10.60">
    <property type="entry name" value="Homeodomain-like"/>
    <property type="match status" value="1"/>
</dbReference>
<name>A0A7J2TJ95_ARCFL</name>
<gene>
    <name evidence="1" type="ORF">ENP88_06610</name>
</gene>
<evidence type="ECO:0000313" key="1">
    <source>
        <dbReference type="EMBL" id="HEH35799.1"/>
    </source>
</evidence>
<protein>
    <submittedName>
        <fullName evidence="1">Transcriptional regulator</fullName>
    </submittedName>
</protein>
<reference evidence="1" key="1">
    <citation type="journal article" date="2020" name="mSystems">
        <title>Genome- and Community-Level Interaction Insights into Carbon Utilization and Element Cycling Functions of Hydrothermarchaeota in Hydrothermal Sediment.</title>
        <authorList>
            <person name="Zhou Z."/>
            <person name="Liu Y."/>
            <person name="Xu W."/>
            <person name="Pan J."/>
            <person name="Luo Z.H."/>
            <person name="Li M."/>
        </authorList>
    </citation>
    <scope>NUCLEOTIDE SEQUENCE [LARGE SCALE GENOMIC DNA]</scope>
    <source>
        <strain evidence="1">SpSt-26</strain>
    </source>
</reference>
<accession>A0A7J2TJ95</accession>